<accession>A0A382VJG3</accession>
<organism evidence="1">
    <name type="scientific">marine metagenome</name>
    <dbReference type="NCBI Taxonomy" id="408172"/>
    <lineage>
        <taxon>unclassified sequences</taxon>
        <taxon>metagenomes</taxon>
        <taxon>ecological metagenomes</taxon>
    </lineage>
</organism>
<dbReference type="Gene3D" id="3.40.50.2000">
    <property type="entry name" value="Glycogen Phosphorylase B"/>
    <property type="match status" value="1"/>
</dbReference>
<protein>
    <submittedName>
        <fullName evidence="1">Uncharacterized protein</fullName>
    </submittedName>
</protein>
<dbReference type="AlphaFoldDB" id="A0A382VJG3"/>
<evidence type="ECO:0000313" key="1">
    <source>
        <dbReference type="EMBL" id="SVD46662.1"/>
    </source>
</evidence>
<name>A0A382VJG3_9ZZZZ</name>
<reference evidence="1" key="1">
    <citation type="submission" date="2018-05" db="EMBL/GenBank/DDBJ databases">
        <authorList>
            <person name="Lanie J.A."/>
            <person name="Ng W.-L."/>
            <person name="Kazmierczak K.M."/>
            <person name="Andrzejewski T.M."/>
            <person name="Davidsen T.M."/>
            <person name="Wayne K.J."/>
            <person name="Tettelin H."/>
            <person name="Glass J.I."/>
            <person name="Rusch D."/>
            <person name="Podicherti R."/>
            <person name="Tsui H.-C.T."/>
            <person name="Winkler M.E."/>
        </authorList>
    </citation>
    <scope>NUCLEOTIDE SEQUENCE</scope>
</reference>
<dbReference type="EMBL" id="UINC01152465">
    <property type="protein sequence ID" value="SVD46662.1"/>
    <property type="molecule type" value="Genomic_DNA"/>
</dbReference>
<dbReference type="SUPFAM" id="SSF53756">
    <property type="entry name" value="UDP-Glycosyltransferase/glycogen phosphorylase"/>
    <property type="match status" value="1"/>
</dbReference>
<feature type="non-terminal residue" evidence="1">
    <location>
        <position position="197"/>
    </location>
</feature>
<proteinExistence type="predicted"/>
<gene>
    <name evidence="1" type="ORF">METZ01_LOCUS399516</name>
</gene>
<sequence length="197" mass="23035">MTFFKPYLIIVKSFLYFLFDSIALLKPSDPQKPPLEVTLLIRQDAIGDFVMWLDTAKEYCKLYPPEKYRIVLVGNELWFDLAKELPFWDEVFPVEVKQFKTFSRYRWNLLRKVRNLGAQIAIQPTFSREFYHGDALIRASGAVRKVSSAGDMSNRNRLKTFLANRWHTELIPVSSEPLTELERNAEFFSGLSHSPHL</sequence>